<reference evidence="2" key="1">
    <citation type="submission" date="2016-10" db="EMBL/GenBank/DDBJ databases">
        <authorList>
            <person name="Varghese N."/>
            <person name="Submissions S."/>
        </authorList>
    </citation>
    <scope>NUCLEOTIDE SEQUENCE [LARGE SCALE GENOMIC DNA]</scope>
    <source>
        <strain evidence="2">LP51</strain>
    </source>
</reference>
<dbReference type="OrthoDB" id="853843at2"/>
<protein>
    <submittedName>
        <fullName evidence="1">Uncharacterized protein</fullName>
    </submittedName>
</protein>
<organism evidence="1 2">
    <name type="scientific">Pontibacter chinhatensis</name>
    <dbReference type="NCBI Taxonomy" id="1436961"/>
    <lineage>
        <taxon>Bacteria</taxon>
        <taxon>Pseudomonadati</taxon>
        <taxon>Bacteroidota</taxon>
        <taxon>Cytophagia</taxon>
        <taxon>Cytophagales</taxon>
        <taxon>Hymenobacteraceae</taxon>
        <taxon>Pontibacter</taxon>
    </lineage>
</organism>
<accession>A0A1I2N1R5</accession>
<name>A0A1I2N1R5_9BACT</name>
<dbReference type="EMBL" id="FOOT01000001">
    <property type="protein sequence ID" value="SFF95476.1"/>
    <property type="molecule type" value="Genomic_DNA"/>
</dbReference>
<sequence length="75" mass="8590">MRKLFLAVIGLAIFTSCEQAQGRLTDVAKDIAKEEFKNHMGFDFDSTKARIDTLSLENEIRREAKDRLIDEINAM</sequence>
<keyword evidence="2" id="KW-1185">Reference proteome</keyword>
<proteinExistence type="predicted"/>
<dbReference type="RefSeq" id="WP_139217743.1">
    <property type="nucleotide sequence ID" value="NZ_FOOT01000001.1"/>
</dbReference>
<dbReference type="PROSITE" id="PS51257">
    <property type="entry name" value="PROKAR_LIPOPROTEIN"/>
    <property type="match status" value="1"/>
</dbReference>
<dbReference type="AlphaFoldDB" id="A0A1I2N1R5"/>
<evidence type="ECO:0000313" key="1">
    <source>
        <dbReference type="EMBL" id="SFF95476.1"/>
    </source>
</evidence>
<gene>
    <name evidence="1" type="ORF">SAMN05421739_101495</name>
</gene>
<dbReference type="Proteomes" id="UP000198724">
    <property type="component" value="Unassembled WGS sequence"/>
</dbReference>
<evidence type="ECO:0000313" key="2">
    <source>
        <dbReference type="Proteomes" id="UP000198724"/>
    </source>
</evidence>